<evidence type="ECO:0000313" key="3">
    <source>
        <dbReference type="Proteomes" id="UP000499080"/>
    </source>
</evidence>
<protein>
    <submittedName>
        <fullName evidence="2">Uncharacterized protein</fullName>
    </submittedName>
</protein>
<dbReference type="Proteomes" id="UP000499080">
    <property type="component" value="Unassembled WGS sequence"/>
</dbReference>
<sequence length="99" mass="11938">MSRLRESRVGFIARDLLQHWYQKRDSVYGEYEISDRWLTTLNLLALLAEMKKSMEGTGRNEGREGKDKEDMRKGQEEMRKRKGQEEMRKGQERNEKDRK</sequence>
<dbReference type="AlphaFoldDB" id="A0A4Y2TUU0"/>
<feature type="region of interest" description="Disordered" evidence="1">
    <location>
        <begin position="51"/>
        <end position="99"/>
    </location>
</feature>
<accession>A0A4Y2TUU0</accession>
<name>A0A4Y2TUU0_ARAVE</name>
<evidence type="ECO:0000313" key="2">
    <source>
        <dbReference type="EMBL" id="GBO03841.1"/>
    </source>
</evidence>
<keyword evidence="3" id="KW-1185">Reference proteome</keyword>
<comment type="caution">
    <text evidence="2">The sequence shown here is derived from an EMBL/GenBank/DDBJ whole genome shotgun (WGS) entry which is preliminary data.</text>
</comment>
<proteinExistence type="predicted"/>
<organism evidence="2 3">
    <name type="scientific">Araneus ventricosus</name>
    <name type="common">Orbweaver spider</name>
    <name type="synonym">Epeira ventricosa</name>
    <dbReference type="NCBI Taxonomy" id="182803"/>
    <lineage>
        <taxon>Eukaryota</taxon>
        <taxon>Metazoa</taxon>
        <taxon>Ecdysozoa</taxon>
        <taxon>Arthropoda</taxon>
        <taxon>Chelicerata</taxon>
        <taxon>Arachnida</taxon>
        <taxon>Araneae</taxon>
        <taxon>Araneomorphae</taxon>
        <taxon>Entelegynae</taxon>
        <taxon>Araneoidea</taxon>
        <taxon>Araneidae</taxon>
        <taxon>Araneus</taxon>
    </lineage>
</organism>
<gene>
    <name evidence="2" type="ORF">AVEN_59484_1</name>
</gene>
<reference evidence="2 3" key="1">
    <citation type="journal article" date="2019" name="Sci. Rep.">
        <title>Orb-weaving spider Araneus ventricosus genome elucidates the spidroin gene catalogue.</title>
        <authorList>
            <person name="Kono N."/>
            <person name="Nakamura H."/>
            <person name="Ohtoshi R."/>
            <person name="Moran D.A.P."/>
            <person name="Shinohara A."/>
            <person name="Yoshida Y."/>
            <person name="Fujiwara M."/>
            <person name="Mori M."/>
            <person name="Tomita M."/>
            <person name="Arakawa K."/>
        </authorList>
    </citation>
    <scope>NUCLEOTIDE SEQUENCE [LARGE SCALE GENOMIC DNA]</scope>
</reference>
<dbReference type="EMBL" id="BGPR01031019">
    <property type="protein sequence ID" value="GBO03841.1"/>
    <property type="molecule type" value="Genomic_DNA"/>
</dbReference>
<evidence type="ECO:0000256" key="1">
    <source>
        <dbReference type="SAM" id="MobiDB-lite"/>
    </source>
</evidence>